<accession>A0ACB9Q2K3</accession>
<sequence>MPLLAEIANAQPSFQNLLCSPKVQRPFHNKLASISFAFSNEQRAPYAWKSLEKLKKANLNVGRLEFGRSRLLIKAVATLEPRQLAANEDKCMGSKNSELGVNPNPPGIKSESSKEKSTELDDREKLRRIRISKANKGNTPWNKGRKHSPETLQRIRERTRLAMQNPKVKMKLVNLGHAQSEETKLKIGVGVRMGWKKRREKETKQETCLFEWQNLIAEASRQGYIGEEELQWNSYRILDEQLKEEWLESVEQRKKVPKTSGNRRAPKSLEQRRKITETISAKWNDPEYRSRVCTALAKYHGTEPGTERKPRKRPPDGTQAARRSSTKKKANDISLNTDNKVLNQQARLKRSKYPIYKDPFVRSKLEMIKNIRAQRAADETKQTEAIERARLLIAEAEKAAKALEVAATKSPSAQASLAETRKLIAEAIQSLESIEKQQITESSVASTEDEKEAGTAFEVPNQSDVSQVNGHNTSASSDYKFSDDFRRFSLQKLLNGDQELKPTTSNGCASFPFGFGNQVMLAGSTNQSGETERGHSSEYKPDAFPTMVGIESIKEEKPTRPVTVTRKWIRGRLVEVVEETQ</sequence>
<protein>
    <submittedName>
        <fullName evidence="1">Uncharacterized protein</fullName>
    </submittedName>
</protein>
<dbReference type="Proteomes" id="UP000828941">
    <property type="component" value="Chromosome 2"/>
</dbReference>
<keyword evidence="2" id="KW-1185">Reference proteome</keyword>
<gene>
    <name evidence="1" type="ORF">L6164_004130</name>
</gene>
<evidence type="ECO:0000313" key="1">
    <source>
        <dbReference type="EMBL" id="KAI4355349.1"/>
    </source>
</evidence>
<comment type="caution">
    <text evidence="1">The sequence shown here is derived from an EMBL/GenBank/DDBJ whole genome shotgun (WGS) entry which is preliminary data.</text>
</comment>
<reference evidence="1 2" key="1">
    <citation type="journal article" date="2022" name="DNA Res.">
        <title>Chromosomal-level genome assembly of the orchid tree Bauhinia variegata (Leguminosae; Cercidoideae) supports the allotetraploid origin hypothesis of Bauhinia.</title>
        <authorList>
            <person name="Zhong Y."/>
            <person name="Chen Y."/>
            <person name="Zheng D."/>
            <person name="Pang J."/>
            <person name="Liu Y."/>
            <person name="Luo S."/>
            <person name="Meng S."/>
            <person name="Qian L."/>
            <person name="Wei D."/>
            <person name="Dai S."/>
            <person name="Zhou R."/>
        </authorList>
    </citation>
    <scope>NUCLEOTIDE SEQUENCE [LARGE SCALE GENOMIC DNA]</scope>
    <source>
        <strain evidence="1">BV-YZ2020</strain>
    </source>
</reference>
<evidence type="ECO:0000313" key="2">
    <source>
        <dbReference type="Proteomes" id="UP000828941"/>
    </source>
</evidence>
<proteinExistence type="predicted"/>
<organism evidence="1 2">
    <name type="scientific">Bauhinia variegata</name>
    <name type="common">Purple orchid tree</name>
    <name type="synonym">Phanera variegata</name>
    <dbReference type="NCBI Taxonomy" id="167791"/>
    <lineage>
        <taxon>Eukaryota</taxon>
        <taxon>Viridiplantae</taxon>
        <taxon>Streptophyta</taxon>
        <taxon>Embryophyta</taxon>
        <taxon>Tracheophyta</taxon>
        <taxon>Spermatophyta</taxon>
        <taxon>Magnoliopsida</taxon>
        <taxon>eudicotyledons</taxon>
        <taxon>Gunneridae</taxon>
        <taxon>Pentapetalae</taxon>
        <taxon>rosids</taxon>
        <taxon>fabids</taxon>
        <taxon>Fabales</taxon>
        <taxon>Fabaceae</taxon>
        <taxon>Cercidoideae</taxon>
        <taxon>Cercideae</taxon>
        <taxon>Bauhiniinae</taxon>
        <taxon>Bauhinia</taxon>
    </lineage>
</organism>
<name>A0ACB9Q2K3_BAUVA</name>
<dbReference type="EMBL" id="CM039427">
    <property type="protein sequence ID" value="KAI4355349.1"/>
    <property type="molecule type" value="Genomic_DNA"/>
</dbReference>